<sequence length="80" mass="9615">MSAASGWDHLGLWFMYMWRQCRGVFGCFRSPEKKSRYRVRSLWTGENSRPMEYKLRSTRILESDDTRPTFSELREPSYPV</sequence>
<protein>
    <recommendedName>
        <fullName evidence="4">Secreted protein</fullName>
    </recommendedName>
</protein>
<dbReference type="EMBL" id="KV878896">
    <property type="protein sequence ID" value="OJJ84660.1"/>
    <property type="molecule type" value="Genomic_DNA"/>
</dbReference>
<dbReference type="RefSeq" id="XP_022401358.1">
    <property type="nucleotide sequence ID" value="XM_022546468.1"/>
</dbReference>
<keyword evidence="1" id="KW-0732">Signal</keyword>
<dbReference type="AlphaFoldDB" id="A0A1L9VLA5"/>
<keyword evidence="3" id="KW-1185">Reference proteome</keyword>
<gene>
    <name evidence="2" type="ORF">ASPGLDRAFT_46554</name>
</gene>
<feature type="chain" id="PRO_5012001851" description="Secreted protein" evidence="1">
    <location>
        <begin position="24"/>
        <end position="80"/>
    </location>
</feature>
<evidence type="ECO:0000256" key="1">
    <source>
        <dbReference type="SAM" id="SignalP"/>
    </source>
</evidence>
<dbReference type="GeneID" id="34462729"/>
<feature type="non-terminal residue" evidence="2">
    <location>
        <position position="80"/>
    </location>
</feature>
<organism evidence="2 3">
    <name type="scientific">Aspergillus glaucus CBS 516.65</name>
    <dbReference type="NCBI Taxonomy" id="1160497"/>
    <lineage>
        <taxon>Eukaryota</taxon>
        <taxon>Fungi</taxon>
        <taxon>Dikarya</taxon>
        <taxon>Ascomycota</taxon>
        <taxon>Pezizomycotina</taxon>
        <taxon>Eurotiomycetes</taxon>
        <taxon>Eurotiomycetidae</taxon>
        <taxon>Eurotiales</taxon>
        <taxon>Aspergillaceae</taxon>
        <taxon>Aspergillus</taxon>
        <taxon>Aspergillus subgen. Aspergillus</taxon>
    </lineage>
</organism>
<dbReference type="Proteomes" id="UP000184300">
    <property type="component" value="Unassembled WGS sequence"/>
</dbReference>
<evidence type="ECO:0008006" key="4">
    <source>
        <dbReference type="Google" id="ProtNLM"/>
    </source>
</evidence>
<accession>A0A1L9VLA5</accession>
<proteinExistence type="predicted"/>
<feature type="signal peptide" evidence="1">
    <location>
        <begin position="1"/>
        <end position="23"/>
    </location>
</feature>
<evidence type="ECO:0000313" key="2">
    <source>
        <dbReference type="EMBL" id="OJJ84660.1"/>
    </source>
</evidence>
<name>A0A1L9VLA5_ASPGL</name>
<evidence type="ECO:0000313" key="3">
    <source>
        <dbReference type="Proteomes" id="UP000184300"/>
    </source>
</evidence>
<dbReference type="VEuPathDB" id="FungiDB:ASPGLDRAFT_46554"/>
<reference evidence="3" key="1">
    <citation type="journal article" date="2017" name="Genome Biol.">
        <title>Comparative genomics reveals high biological diversity and specific adaptations in the industrially and medically important fungal genus Aspergillus.</title>
        <authorList>
            <person name="de Vries R.P."/>
            <person name="Riley R."/>
            <person name="Wiebenga A."/>
            <person name="Aguilar-Osorio G."/>
            <person name="Amillis S."/>
            <person name="Uchima C.A."/>
            <person name="Anderluh G."/>
            <person name="Asadollahi M."/>
            <person name="Askin M."/>
            <person name="Barry K."/>
            <person name="Battaglia E."/>
            <person name="Bayram O."/>
            <person name="Benocci T."/>
            <person name="Braus-Stromeyer S.A."/>
            <person name="Caldana C."/>
            <person name="Canovas D."/>
            <person name="Cerqueira G.C."/>
            <person name="Chen F."/>
            <person name="Chen W."/>
            <person name="Choi C."/>
            <person name="Clum A."/>
            <person name="Dos Santos R.A."/>
            <person name="Damasio A.R."/>
            <person name="Diallinas G."/>
            <person name="Emri T."/>
            <person name="Fekete E."/>
            <person name="Flipphi M."/>
            <person name="Freyberg S."/>
            <person name="Gallo A."/>
            <person name="Gournas C."/>
            <person name="Habgood R."/>
            <person name="Hainaut M."/>
            <person name="Harispe M.L."/>
            <person name="Henrissat B."/>
            <person name="Hilden K.S."/>
            <person name="Hope R."/>
            <person name="Hossain A."/>
            <person name="Karabika E."/>
            <person name="Karaffa L."/>
            <person name="Karanyi Z."/>
            <person name="Krasevec N."/>
            <person name="Kuo A."/>
            <person name="Kusch H."/>
            <person name="LaButti K."/>
            <person name="Lagendijk E.L."/>
            <person name="Lapidus A."/>
            <person name="Levasseur A."/>
            <person name="Lindquist E."/>
            <person name="Lipzen A."/>
            <person name="Logrieco A.F."/>
            <person name="MacCabe A."/>
            <person name="Maekelae M.R."/>
            <person name="Malavazi I."/>
            <person name="Melin P."/>
            <person name="Meyer V."/>
            <person name="Mielnichuk N."/>
            <person name="Miskei M."/>
            <person name="Molnar A.P."/>
            <person name="Mule G."/>
            <person name="Ngan C.Y."/>
            <person name="Orejas M."/>
            <person name="Orosz E."/>
            <person name="Ouedraogo J.P."/>
            <person name="Overkamp K.M."/>
            <person name="Park H.-S."/>
            <person name="Perrone G."/>
            <person name="Piumi F."/>
            <person name="Punt P.J."/>
            <person name="Ram A.F."/>
            <person name="Ramon A."/>
            <person name="Rauscher S."/>
            <person name="Record E."/>
            <person name="Riano-Pachon D.M."/>
            <person name="Robert V."/>
            <person name="Roehrig J."/>
            <person name="Ruller R."/>
            <person name="Salamov A."/>
            <person name="Salih N.S."/>
            <person name="Samson R.A."/>
            <person name="Sandor E."/>
            <person name="Sanguinetti M."/>
            <person name="Schuetze T."/>
            <person name="Sepcic K."/>
            <person name="Shelest E."/>
            <person name="Sherlock G."/>
            <person name="Sophianopoulou V."/>
            <person name="Squina F.M."/>
            <person name="Sun H."/>
            <person name="Susca A."/>
            <person name="Todd R.B."/>
            <person name="Tsang A."/>
            <person name="Unkles S.E."/>
            <person name="van de Wiele N."/>
            <person name="van Rossen-Uffink D."/>
            <person name="Oliveira J.V."/>
            <person name="Vesth T.C."/>
            <person name="Visser J."/>
            <person name="Yu J.-H."/>
            <person name="Zhou M."/>
            <person name="Andersen M.R."/>
            <person name="Archer D.B."/>
            <person name="Baker S.E."/>
            <person name="Benoit I."/>
            <person name="Brakhage A.A."/>
            <person name="Braus G.H."/>
            <person name="Fischer R."/>
            <person name="Frisvad J.C."/>
            <person name="Goldman G.H."/>
            <person name="Houbraken J."/>
            <person name="Oakley B."/>
            <person name="Pocsi I."/>
            <person name="Scazzocchio C."/>
            <person name="Seiboth B."/>
            <person name="vanKuyk P.A."/>
            <person name="Wortman J."/>
            <person name="Dyer P.S."/>
            <person name="Grigoriev I.V."/>
        </authorList>
    </citation>
    <scope>NUCLEOTIDE SEQUENCE [LARGE SCALE GENOMIC DNA]</scope>
    <source>
        <strain evidence="3">CBS 516.65</strain>
    </source>
</reference>